<dbReference type="Pfam" id="PF04999">
    <property type="entry name" value="FtsL"/>
    <property type="match status" value="1"/>
</dbReference>
<evidence type="ECO:0000256" key="4">
    <source>
        <dbReference type="ARBA" id="ARBA00022692"/>
    </source>
</evidence>
<keyword evidence="5 10" id="KW-1133">Transmembrane helix</keyword>
<evidence type="ECO:0000313" key="12">
    <source>
        <dbReference type="Proteomes" id="UP000035036"/>
    </source>
</evidence>
<evidence type="ECO:0000256" key="9">
    <source>
        <dbReference type="SAM" id="Coils"/>
    </source>
</evidence>
<gene>
    <name evidence="11" type="ORF">GSUB_13025</name>
</gene>
<dbReference type="AlphaFoldDB" id="A0A0B5FT13"/>
<keyword evidence="2" id="KW-1003">Cell membrane</keyword>
<dbReference type="HAMAP" id="MF_00910">
    <property type="entry name" value="FtsL"/>
    <property type="match status" value="1"/>
</dbReference>
<dbReference type="STRING" id="483547.GSUB_13025"/>
<proteinExistence type="inferred from homology"/>
<dbReference type="GO" id="GO:0005886">
    <property type="term" value="C:plasma membrane"/>
    <property type="evidence" value="ECO:0007669"/>
    <property type="project" value="UniProtKB-SubCell"/>
</dbReference>
<feature type="transmembrane region" description="Helical" evidence="10">
    <location>
        <begin position="21"/>
        <end position="41"/>
    </location>
</feature>
<keyword evidence="3" id="KW-0132">Cell division</keyword>
<reference evidence="11 12" key="1">
    <citation type="journal article" date="2015" name="Genome Announc.">
        <title>Genomes of Geoalkalibacter ferrihydriticus Z-0531T and Geoalkalibacter subterraneus Red1T, Two Haloalkaliphilic Metal-Reducing Deltaproteobacteria.</title>
        <authorList>
            <person name="Badalamenti J.P."/>
            <person name="Krajmalnik-Brown R."/>
            <person name="Torres C.I."/>
            <person name="Bond D.R."/>
        </authorList>
    </citation>
    <scope>NUCLEOTIDE SEQUENCE [LARGE SCALE GENOMIC DNA]</scope>
    <source>
        <strain evidence="11 12">Red1</strain>
    </source>
</reference>
<keyword evidence="9" id="KW-0175">Coiled coil</keyword>
<evidence type="ECO:0000256" key="5">
    <source>
        <dbReference type="ARBA" id="ARBA00022989"/>
    </source>
</evidence>
<name>A0A0B5FT13_9BACT</name>
<comment type="subcellular location">
    <subcellularLocation>
        <location evidence="1">Cell membrane</location>
        <topology evidence="1">Single-pass type II membrane protein</topology>
    </subcellularLocation>
</comment>
<dbReference type="InterPro" id="IPR011922">
    <property type="entry name" value="Cell_div_FtsL"/>
</dbReference>
<dbReference type="NCBIfam" id="TIGR02209">
    <property type="entry name" value="ftsL_broad"/>
    <property type="match status" value="1"/>
</dbReference>
<evidence type="ECO:0000256" key="6">
    <source>
        <dbReference type="ARBA" id="ARBA00023136"/>
    </source>
</evidence>
<evidence type="ECO:0000256" key="2">
    <source>
        <dbReference type="ARBA" id="ARBA00022475"/>
    </source>
</evidence>
<organism evidence="11 12">
    <name type="scientific">Geoalkalibacter subterraneus</name>
    <dbReference type="NCBI Taxonomy" id="483547"/>
    <lineage>
        <taxon>Bacteria</taxon>
        <taxon>Pseudomonadati</taxon>
        <taxon>Thermodesulfobacteriota</taxon>
        <taxon>Desulfuromonadia</taxon>
        <taxon>Desulfuromonadales</taxon>
        <taxon>Geoalkalibacteraceae</taxon>
        <taxon>Geoalkalibacter</taxon>
    </lineage>
</organism>
<evidence type="ECO:0000256" key="1">
    <source>
        <dbReference type="ARBA" id="ARBA00004401"/>
    </source>
</evidence>
<evidence type="ECO:0000256" key="8">
    <source>
        <dbReference type="NCBIfam" id="TIGR02209"/>
    </source>
</evidence>
<dbReference type="Proteomes" id="UP000035036">
    <property type="component" value="Chromosome"/>
</dbReference>
<evidence type="ECO:0000256" key="7">
    <source>
        <dbReference type="ARBA" id="ARBA00023306"/>
    </source>
</evidence>
<dbReference type="OrthoDB" id="5402260at2"/>
<keyword evidence="12" id="KW-1185">Reference proteome</keyword>
<dbReference type="EMBL" id="CP010311">
    <property type="protein sequence ID" value="AJF07295.1"/>
    <property type="molecule type" value="Genomic_DNA"/>
</dbReference>
<dbReference type="GO" id="GO:0051301">
    <property type="term" value="P:cell division"/>
    <property type="evidence" value="ECO:0007669"/>
    <property type="project" value="UniProtKB-KW"/>
</dbReference>
<sequence length="105" mass="11926">MAQSISRAVEGGEKVGVKRPRLAVMFVFIAVMVLICLFFVWSRIQVFQLQYEISALETQVREAEQDSRRLRLEVASLSKPSRIERIAVTKLGLRAPAPDQIINVR</sequence>
<accession>A0A0B5FT13</accession>
<dbReference type="RefSeq" id="WP_040201166.1">
    <property type="nucleotide sequence ID" value="NZ_CP010311.1"/>
</dbReference>
<keyword evidence="7" id="KW-0131">Cell cycle</keyword>
<evidence type="ECO:0000256" key="10">
    <source>
        <dbReference type="SAM" id="Phobius"/>
    </source>
</evidence>
<evidence type="ECO:0000256" key="3">
    <source>
        <dbReference type="ARBA" id="ARBA00022618"/>
    </source>
</evidence>
<evidence type="ECO:0000313" key="11">
    <source>
        <dbReference type="EMBL" id="AJF07295.1"/>
    </source>
</evidence>
<feature type="coiled-coil region" evidence="9">
    <location>
        <begin position="46"/>
        <end position="73"/>
    </location>
</feature>
<keyword evidence="4 10" id="KW-0812">Transmembrane</keyword>
<protein>
    <recommendedName>
        <fullName evidence="8">Cell division protein FtsL</fullName>
    </recommendedName>
</protein>
<dbReference type="HOGENOM" id="CLU_172456_0_0_7"/>
<dbReference type="KEGG" id="gsb:GSUB_13025"/>
<keyword evidence="6 10" id="KW-0472">Membrane</keyword>